<comment type="caution">
    <text evidence="6">The sequence shown here is derived from an EMBL/GenBank/DDBJ whole genome shotgun (WGS) entry which is preliminary data.</text>
</comment>
<sequence>MSGGDGVITVGIDVGTRNTKIALMEDGGKILLTKAAKTSFDFNNTAKQLFDNALSELGLKPTDIEYIVATGFGRYRIEFRDINVTDITANSRGAKFFYPGTRSVLDIGAGNSRAAKIDEKGKVVKFRSTEKCAAGGGGFLEKIAFYTGFDVADIGAVALSSKNPVPISTVCSVFAESEVINLVTQEVPMEDILMGAHLSVVGRVLITLKQVGVEPELTITGGLVLNPAIPKVLEEKLNLRPNVSPNLFYAGAVGAAVLGYKRLMKKRGLQAG</sequence>
<dbReference type="CDD" id="cd24105">
    <property type="entry name" value="ASKHA_NBD_benz_CoA_BcrD_BadG"/>
    <property type="match status" value="1"/>
</dbReference>
<organism evidence="6">
    <name type="scientific">Caldiarchaeum subterraneum</name>
    <dbReference type="NCBI Taxonomy" id="311458"/>
    <lineage>
        <taxon>Archaea</taxon>
        <taxon>Nitrososphaerota</taxon>
        <taxon>Candidatus Caldarchaeales</taxon>
        <taxon>Candidatus Caldarchaeaceae</taxon>
        <taxon>Candidatus Caldarchaeum</taxon>
    </lineage>
</organism>
<dbReference type="EMBL" id="DRWN01000059">
    <property type="protein sequence ID" value="HHK68912.1"/>
    <property type="molecule type" value="Genomic_DNA"/>
</dbReference>
<dbReference type="NCBIfam" id="TIGR00241">
    <property type="entry name" value="CoA_E_activ"/>
    <property type="match status" value="1"/>
</dbReference>
<evidence type="ECO:0000256" key="1">
    <source>
        <dbReference type="ARBA" id="ARBA00001966"/>
    </source>
</evidence>
<keyword evidence="3" id="KW-0408">Iron</keyword>
<gene>
    <name evidence="6" type="ORF">ENM11_07160</name>
</gene>
<reference evidence="6" key="1">
    <citation type="journal article" date="2020" name="mSystems">
        <title>Genome- and Community-Level Interaction Insights into Carbon Utilization and Element Cycling Functions of Hydrothermarchaeota in Hydrothermal Sediment.</title>
        <authorList>
            <person name="Zhou Z."/>
            <person name="Liu Y."/>
            <person name="Xu W."/>
            <person name="Pan J."/>
            <person name="Luo Z.H."/>
            <person name="Li M."/>
        </authorList>
    </citation>
    <scope>NUCLEOTIDE SEQUENCE [LARGE SCALE GENOMIC DNA]</scope>
    <source>
        <strain evidence="6">SpSt-1056</strain>
    </source>
</reference>
<dbReference type="InterPro" id="IPR008275">
    <property type="entry name" value="CoA_E_activase_dom"/>
</dbReference>
<dbReference type="Gene3D" id="3.30.420.40">
    <property type="match status" value="2"/>
</dbReference>
<proteinExistence type="predicted"/>
<dbReference type="SUPFAM" id="SSF53067">
    <property type="entry name" value="Actin-like ATPase domain"/>
    <property type="match status" value="1"/>
</dbReference>
<comment type="cofactor">
    <cofactor evidence="1">
        <name>[4Fe-4S] cluster</name>
        <dbReference type="ChEBI" id="CHEBI:49883"/>
    </cofactor>
</comment>
<keyword evidence="4" id="KW-0411">Iron-sulfur</keyword>
<evidence type="ECO:0000256" key="3">
    <source>
        <dbReference type="ARBA" id="ARBA00023004"/>
    </source>
</evidence>
<evidence type="ECO:0000259" key="5">
    <source>
        <dbReference type="Pfam" id="PF01869"/>
    </source>
</evidence>
<feature type="domain" description="ATPase BadF/BadG/BcrA/BcrD type" evidence="5">
    <location>
        <begin position="10"/>
        <end position="259"/>
    </location>
</feature>
<name>A0A7C5QF45_CALS0</name>
<dbReference type="InterPro" id="IPR002731">
    <property type="entry name" value="ATPase_BadF"/>
</dbReference>
<keyword evidence="2" id="KW-0479">Metal-binding</keyword>
<dbReference type="PANTHER" id="PTHR32329:SF2">
    <property type="entry name" value="BIFUNCTIONAL PROTEIN [INCLUDES 2-HYDROXYACYL-COA DEHYDRATASE (N-TER) AND ITS ACTIVATOR DOMAIN (C_TERM)"/>
    <property type="match status" value="1"/>
</dbReference>
<dbReference type="GO" id="GO:0046872">
    <property type="term" value="F:metal ion binding"/>
    <property type="evidence" value="ECO:0007669"/>
    <property type="project" value="UniProtKB-KW"/>
</dbReference>
<protein>
    <recommendedName>
        <fullName evidence="5">ATPase BadF/BadG/BcrA/BcrD type domain-containing protein</fullName>
    </recommendedName>
</protein>
<dbReference type="AlphaFoldDB" id="A0A7C5QF45"/>
<accession>A0A7C5QF45</accession>
<dbReference type="InterPro" id="IPR051805">
    <property type="entry name" value="Dehydratase_Activator_Redct"/>
</dbReference>
<evidence type="ECO:0000256" key="2">
    <source>
        <dbReference type="ARBA" id="ARBA00022723"/>
    </source>
</evidence>
<evidence type="ECO:0000256" key="4">
    <source>
        <dbReference type="ARBA" id="ARBA00023014"/>
    </source>
</evidence>
<dbReference type="Pfam" id="PF01869">
    <property type="entry name" value="BcrAD_BadFG"/>
    <property type="match status" value="1"/>
</dbReference>
<dbReference type="GO" id="GO:0051536">
    <property type="term" value="F:iron-sulfur cluster binding"/>
    <property type="evidence" value="ECO:0007669"/>
    <property type="project" value="UniProtKB-KW"/>
</dbReference>
<dbReference type="PANTHER" id="PTHR32329">
    <property type="entry name" value="BIFUNCTIONAL PROTEIN [INCLUDES 2-HYDROXYACYL-COA DEHYDRATASE (N-TER) AND ITS ACTIVATOR DOMAIN (C_TERM)-RELATED"/>
    <property type="match status" value="1"/>
</dbReference>
<dbReference type="InterPro" id="IPR043129">
    <property type="entry name" value="ATPase_NBD"/>
</dbReference>
<evidence type="ECO:0000313" key="6">
    <source>
        <dbReference type="EMBL" id="HHK68912.1"/>
    </source>
</evidence>